<evidence type="ECO:0000313" key="4">
    <source>
        <dbReference type="EMBL" id="MCI4682126.1"/>
    </source>
</evidence>
<accession>A0ABS9Z4X9</accession>
<dbReference type="PANTHER" id="PTHR39569:SF1">
    <property type="entry name" value="INORGANIC TRIPHOSPHATASE"/>
    <property type="match status" value="1"/>
</dbReference>
<dbReference type="PANTHER" id="PTHR39569">
    <property type="entry name" value="INORGANIC TRIPHOSPHATASE"/>
    <property type="match status" value="1"/>
</dbReference>
<dbReference type="Pfam" id="PF01928">
    <property type="entry name" value="CYTH"/>
    <property type="match status" value="1"/>
</dbReference>
<dbReference type="EMBL" id="JAIVFP010000001">
    <property type="protein sequence ID" value="MCI4682126.1"/>
    <property type="molecule type" value="Genomic_DNA"/>
</dbReference>
<dbReference type="CDD" id="cd07756">
    <property type="entry name" value="CYTH-like_Pase_CHAD"/>
    <property type="match status" value="1"/>
</dbReference>
<protein>
    <submittedName>
        <fullName evidence="4">CYTH and CHAD domain-containing protein</fullName>
    </submittedName>
</protein>
<keyword evidence="5" id="KW-1185">Reference proteome</keyword>
<sequence>MIDSENLPQPEGEAAVEPKPEPAPAAEAPAPEAKPAAPAGAPQEVEVKFITDAAGFAAALASPMLKVEGPSPARKLTSIYFDTPNGELKKRKMALRLRRSGRAAPVMTLKWPLQTAGNVFSRGEIEIRATKMEPDIGLFDADIGEGLRQIVGEAPLEAKYETRVSRIARLITSGMACIEVAFDEGIIRAGERELPLREVELELKSGPPQDLYDFAATLAENLPLRLDTISKAERATHFSEGTTPRPVKAKPADLPPDANLDEATARIILGAIDHYLVNWASLRASDDPESIHQMRVALRRLRSALGMLKRAIPCPEFEVFREEAKDLASALGPARDSDALRELIEDGPMGHFGDKKDFAPLLDALEERRAAAYADSRALIESPRPSVFVLRLSAFVARRGWRNAVSGPELSRLTEPVAVFAAQALDRVHKRVRKRGKKLVTLPDEQRHQVRIALKNLRYGGEFFAACFNEARDATPFLRAAANLQGLLGAHNDAASADHFLCQSHATEAARAAGVVSGWYARGAIIADENLAREWKRFKKIRPFWK</sequence>
<feature type="compositionally biased region" description="Low complexity" evidence="1">
    <location>
        <begin position="24"/>
        <end position="40"/>
    </location>
</feature>
<dbReference type="Pfam" id="PF05235">
    <property type="entry name" value="CHAD"/>
    <property type="match status" value="1"/>
</dbReference>
<dbReference type="RefSeq" id="WP_243066157.1">
    <property type="nucleotide sequence ID" value="NZ_JAIVFK010000002.1"/>
</dbReference>
<organism evidence="4 5">
    <name type="scientific">Candidatus Rhodoblastus alkanivorans</name>
    <dbReference type="NCBI Taxonomy" id="2954117"/>
    <lineage>
        <taxon>Bacteria</taxon>
        <taxon>Pseudomonadati</taxon>
        <taxon>Pseudomonadota</taxon>
        <taxon>Alphaproteobacteria</taxon>
        <taxon>Hyphomicrobiales</taxon>
        <taxon>Rhodoblastaceae</taxon>
        <taxon>Rhodoblastus</taxon>
    </lineage>
</organism>
<feature type="domain" description="CYTH" evidence="2">
    <location>
        <begin position="42"/>
        <end position="242"/>
    </location>
</feature>
<dbReference type="Gene3D" id="2.40.320.10">
    <property type="entry name" value="Hypothetical Protein Pfu-838710-001"/>
    <property type="match status" value="1"/>
</dbReference>
<evidence type="ECO:0000313" key="5">
    <source>
        <dbReference type="Proteomes" id="UP001139104"/>
    </source>
</evidence>
<evidence type="ECO:0000259" key="3">
    <source>
        <dbReference type="PROSITE" id="PS51708"/>
    </source>
</evidence>
<proteinExistence type="predicted"/>
<dbReference type="InterPro" id="IPR033469">
    <property type="entry name" value="CYTH-like_dom_sf"/>
</dbReference>
<dbReference type="Gene3D" id="1.40.20.10">
    <property type="entry name" value="CHAD domain"/>
    <property type="match status" value="1"/>
</dbReference>
<dbReference type="SMART" id="SM00880">
    <property type="entry name" value="CHAD"/>
    <property type="match status" value="1"/>
</dbReference>
<dbReference type="InterPro" id="IPR039013">
    <property type="entry name" value="YgiF"/>
</dbReference>
<dbReference type="SMART" id="SM01118">
    <property type="entry name" value="CYTH"/>
    <property type="match status" value="1"/>
</dbReference>
<feature type="domain" description="CHAD" evidence="3">
    <location>
        <begin position="257"/>
        <end position="543"/>
    </location>
</feature>
<name>A0ABS9Z4X9_9HYPH</name>
<gene>
    <name evidence="4" type="ORF">K2U94_04995</name>
</gene>
<dbReference type="PROSITE" id="PS51708">
    <property type="entry name" value="CHAD"/>
    <property type="match status" value="1"/>
</dbReference>
<dbReference type="InterPro" id="IPR023577">
    <property type="entry name" value="CYTH_domain"/>
</dbReference>
<evidence type="ECO:0000259" key="2">
    <source>
        <dbReference type="PROSITE" id="PS51707"/>
    </source>
</evidence>
<dbReference type="PROSITE" id="PS51707">
    <property type="entry name" value="CYTH"/>
    <property type="match status" value="1"/>
</dbReference>
<reference evidence="4" key="1">
    <citation type="journal article" date="2022" name="ISME J.">
        <title>Identification of active gaseous-alkane degraders at natural gas seeps.</title>
        <authorList>
            <person name="Farhan Ul Haque M."/>
            <person name="Hernandez M."/>
            <person name="Crombie A.T."/>
            <person name="Murrell J.C."/>
        </authorList>
    </citation>
    <scope>NUCLEOTIDE SEQUENCE</scope>
    <source>
        <strain evidence="4">PC2</strain>
    </source>
</reference>
<comment type="caution">
    <text evidence="4">The sequence shown here is derived from an EMBL/GenBank/DDBJ whole genome shotgun (WGS) entry which is preliminary data.</text>
</comment>
<dbReference type="InterPro" id="IPR007899">
    <property type="entry name" value="CHAD_dom"/>
</dbReference>
<feature type="region of interest" description="Disordered" evidence="1">
    <location>
        <begin position="235"/>
        <end position="255"/>
    </location>
</feature>
<dbReference type="Proteomes" id="UP001139104">
    <property type="component" value="Unassembled WGS sequence"/>
</dbReference>
<evidence type="ECO:0000256" key="1">
    <source>
        <dbReference type="SAM" id="MobiDB-lite"/>
    </source>
</evidence>
<dbReference type="InterPro" id="IPR038186">
    <property type="entry name" value="CHAD_dom_sf"/>
</dbReference>
<dbReference type="SUPFAM" id="SSF55154">
    <property type="entry name" value="CYTH-like phosphatases"/>
    <property type="match status" value="1"/>
</dbReference>
<feature type="region of interest" description="Disordered" evidence="1">
    <location>
        <begin position="1"/>
        <end position="40"/>
    </location>
</feature>